<dbReference type="PROSITE" id="PS51470">
    <property type="entry name" value="FG_GAP"/>
    <property type="match status" value="1"/>
</dbReference>
<evidence type="ECO:0000256" key="4">
    <source>
        <dbReference type="PROSITE-ProRule" id="PRU00803"/>
    </source>
</evidence>
<organism evidence="7 8">
    <name type="scientific">Monosiga brevicollis</name>
    <name type="common">Choanoflagellate</name>
    <dbReference type="NCBI Taxonomy" id="81824"/>
    <lineage>
        <taxon>Eukaryota</taxon>
        <taxon>Choanoflagellata</taxon>
        <taxon>Craspedida</taxon>
        <taxon>Salpingoecidae</taxon>
        <taxon>Monosiga</taxon>
    </lineage>
</organism>
<dbReference type="Gene3D" id="2.130.10.130">
    <property type="entry name" value="Integrin alpha, N-terminal"/>
    <property type="match status" value="2"/>
</dbReference>
<keyword evidence="1 6" id="KW-0732">Signal</keyword>
<keyword evidence="2" id="KW-0677">Repeat</keyword>
<dbReference type="eggNOG" id="KOG2648">
    <property type="taxonomic scope" value="Eukaryota"/>
</dbReference>
<evidence type="ECO:0000313" key="8">
    <source>
        <dbReference type="Proteomes" id="UP000001357"/>
    </source>
</evidence>
<dbReference type="SUPFAM" id="SSF69318">
    <property type="entry name" value="Integrin alpha N-terminal domain"/>
    <property type="match status" value="1"/>
</dbReference>
<dbReference type="RefSeq" id="XP_001748016.1">
    <property type="nucleotide sequence ID" value="XM_001747964.1"/>
</dbReference>
<dbReference type="Pfam" id="PF01866">
    <property type="entry name" value="Diphthamide_syn"/>
    <property type="match status" value="1"/>
</dbReference>
<dbReference type="SMART" id="SM00191">
    <property type="entry name" value="Int_alpha"/>
    <property type="match status" value="4"/>
</dbReference>
<feature type="compositionally biased region" description="Acidic residues" evidence="5">
    <location>
        <begin position="915"/>
        <end position="924"/>
    </location>
</feature>
<evidence type="ECO:0000256" key="2">
    <source>
        <dbReference type="ARBA" id="ARBA00022737"/>
    </source>
</evidence>
<dbReference type="InterPro" id="IPR028994">
    <property type="entry name" value="Integrin_alpha_N"/>
</dbReference>
<dbReference type="InterPro" id="IPR042263">
    <property type="entry name" value="DPH1/DPH2_1"/>
</dbReference>
<dbReference type="GO" id="GO:0017183">
    <property type="term" value="P:protein histidyl modification to diphthamide"/>
    <property type="evidence" value="ECO:0000318"/>
    <property type="project" value="GO_Central"/>
</dbReference>
<feature type="signal peptide" evidence="6">
    <location>
        <begin position="1"/>
        <end position="22"/>
    </location>
</feature>
<feature type="chain" id="PRO_5002742706" description="Diphthamide biosynthesis protein 2" evidence="6">
    <location>
        <begin position="23"/>
        <end position="1075"/>
    </location>
</feature>
<accession>A9V5N7</accession>
<evidence type="ECO:0008006" key="9">
    <source>
        <dbReference type="Google" id="ProtNLM"/>
    </source>
</evidence>
<sequence>MGLRVCAVAVVVLALAGSLVVAKPQVTRNGDDLLFTADTLTLDADHDVKLSASAGKIQLTDANTFFDVDVVATQLAELESNQIILRNIVAALQLAADKLPAAQQMAEDVIDSFNMHTANTTASLQDASAMINQTSGYLQGNLTQVQSEISGAVNTTTADLTDIADALANATAKLNDDATYAFTDNITSAFAGASAVNDNTMNTINTANQSLTQVMSASYNWFEEELSRISPASTACKADVDTATAAAVNSSTAIIQALQSTLAIAPIASNVVGANRAMFANMDADLRELVVNSVPPLNMLLTQFRTVVRQYLSPATISQFYPTTVESTTLYGAAVSCSSEWMAVGAYGEGSSGAVYVYAAGFVGIDNSSVQHLVYPATDTNSYYGFDVAIEDDLLVIGAPYSDLGRTSSGASLSSSGAVFVYTLQGGQWNLSQTLTYSDPSTSDFLGYSVAIGDDYIVASAPLAENTSSSAGGVIIFQRGSSGAFTETHAFFPGDVSDFLGYGPDAVAAHGDWIAAGARNAEDSSNGGGSAHGEVFMFYRKTGKWTFFGRIAPTRTSYDYFGHALALSRRADGTIVMAAGAYGDDTSSSGSYVSSSGAVYFFEIAPGSTTIRQTAVARPSVSQSGAYFGRSLSLSKDATTAVIGADMFDVSGSTSYSNAGSAYLFSYSSTGWTELKQIFATSPSSSGYFGRTVGYGEAYYVVSEPYNDDVAFNAGSVELTQAPVLAPTGEEVLQREVVVEAPEQLASATLEERFEIERCAAAIRAEPFHRVALQFPDHLLSFAGRVYDALRERTEASLFLLGDTSFGECCVDEVAAEHAGADLIIHFGHSCLSRTTKIPALYAFGRCPVNVGVAQQIIAKTVDKQLNLLLLTAVEYAHAADAAAAAATCGSCSTMPKASAHDTDSTTEEALTLVDEPEESEEIDDPSREPAPIPAAVSARSAIETEQKRLQFGLLPAPHVLHPCYNVLCFLTLACLNCTAPDVPFLRSFLMLYNQQRVFNFDPTTNACTEQFLRTNKALMRRYDCNMSASCYSPPSFIKADDKASQTSPARALAISWCKRPKKLRRWASSVGLWA</sequence>
<feature type="region of interest" description="Disordered" evidence="5">
    <location>
        <begin position="898"/>
        <end position="931"/>
    </location>
</feature>
<protein>
    <recommendedName>
        <fullName evidence="9">Diphthamide biosynthesis protein 2</fullName>
    </recommendedName>
</protein>
<dbReference type="InParanoid" id="A9V5N7"/>
<evidence type="ECO:0000313" key="7">
    <source>
        <dbReference type="EMBL" id="EDQ87073.1"/>
    </source>
</evidence>
<dbReference type="Pfam" id="PF14312">
    <property type="entry name" value="FG-GAP_2"/>
    <property type="match status" value="3"/>
</dbReference>
<dbReference type="AlphaFoldDB" id="A9V5N7"/>
<dbReference type="SFLD" id="SFLDS00032">
    <property type="entry name" value="Radical_SAM_3-amino-3-carboxyp"/>
    <property type="match status" value="1"/>
</dbReference>
<dbReference type="GO" id="GO:0090560">
    <property type="term" value="F:2-(3-amino-3-carboxypropyl)histidine synthase activity"/>
    <property type="evidence" value="ECO:0007669"/>
    <property type="project" value="InterPro"/>
</dbReference>
<dbReference type="GeneID" id="5893274"/>
<proteinExistence type="predicted"/>
<dbReference type="InterPro" id="IPR013517">
    <property type="entry name" value="FG-GAP"/>
</dbReference>
<dbReference type="FunFam" id="3.40.50.11840:FF:000002">
    <property type="entry name" value="2-(3-amino-3-carboxypropyl)histidine synthase subunit 2"/>
    <property type="match status" value="1"/>
</dbReference>
<keyword evidence="8" id="KW-1185">Reference proteome</keyword>
<dbReference type="STRING" id="81824.A9V5N7"/>
<gene>
    <name evidence="7" type="ORF">MONBRDRAFT_33491</name>
</gene>
<dbReference type="NCBIfam" id="TIGR00322">
    <property type="entry name" value="diphth2_R"/>
    <property type="match status" value="1"/>
</dbReference>
<evidence type="ECO:0000256" key="5">
    <source>
        <dbReference type="SAM" id="MobiDB-lite"/>
    </source>
</evidence>
<dbReference type="PANTHER" id="PTHR10762">
    <property type="entry name" value="DIPHTHAMIDE BIOSYNTHESIS PROTEIN"/>
    <property type="match status" value="1"/>
</dbReference>
<dbReference type="PANTHER" id="PTHR10762:SF2">
    <property type="entry name" value="2-(3-AMINO-3-CARBOXYPROPYL)HISTIDINE SYNTHASE SUBUNIT 2"/>
    <property type="match status" value="1"/>
</dbReference>
<dbReference type="Gene3D" id="3.40.50.11840">
    <property type="entry name" value="Diphthamide synthesis DPH1/DPH2 domain 1"/>
    <property type="match status" value="1"/>
</dbReference>
<evidence type="ECO:0000256" key="3">
    <source>
        <dbReference type="ARBA" id="ARBA00023180"/>
    </source>
</evidence>
<dbReference type="EMBL" id="CH991561">
    <property type="protein sequence ID" value="EDQ87073.1"/>
    <property type="molecule type" value="Genomic_DNA"/>
</dbReference>
<name>A9V5N7_MONBE</name>
<dbReference type="KEGG" id="mbr:MONBRDRAFT_33491"/>
<feature type="repeat" description="FG-GAP" evidence="4">
    <location>
        <begin position="432"/>
        <end position="486"/>
    </location>
</feature>
<dbReference type="Proteomes" id="UP000001357">
    <property type="component" value="Unassembled WGS sequence"/>
</dbReference>
<dbReference type="InterPro" id="IPR016435">
    <property type="entry name" value="DPH1/DPH2"/>
</dbReference>
<reference evidence="7 8" key="1">
    <citation type="journal article" date="2008" name="Nature">
        <title>The genome of the choanoflagellate Monosiga brevicollis and the origin of metazoans.</title>
        <authorList>
            <consortium name="JGI Sequencing"/>
            <person name="King N."/>
            <person name="Westbrook M.J."/>
            <person name="Young S.L."/>
            <person name="Kuo A."/>
            <person name="Abedin M."/>
            <person name="Chapman J."/>
            <person name="Fairclough S."/>
            <person name="Hellsten U."/>
            <person name="Isogai Y."/>
            <person name="Letunic I."/>
            <person name="Marr M."/>
            <person name="Pincus D."/>
            <person name="Putnam N."/>
            <person name="Rokas A."/>
            <person name="Wright K.J."/>
            <person name="Zuzow R."/>
            <person name="Dirks W."/>
            <person name="Good M."/>
            <person name="Goodstein D."/>
            <person name="Lemons D."/>
            <person name="Li W."/>
            <person name="Lyons J.B."/>
            <person name="Morris A."/>
            <person name="Nichols S."/>
            <person name="Richter D.J."/>
            <person name="Salamov A."/>
            <person name="Bork P."/>
            <person name="Lim W.A."/>
            <person name="Manning G."/>
            <person name="Miller W.T."/>
            <person name="McGinnis W."/>
            <person name="Shapiro H."/>
            <person name="Tjian R."/>
            <person name="Grigoriev I.V."/>
            <person name="Rokhsar D."/>
        </authorList>
    </citation>
    <scope>NUCLEOTIDE SEQUENCE [LARGE SCALE GENOMIC DNA]</scope>
    <source>
        <strain evidence="8">MX1 / ATCC 50154</strain>
    </source>
</reference>
<evidence type="ECO:0000256" key="1">
    <source>
        <dbReference type="ARBA" id="ARBA00022729"/>
    </source>
</evidence>
<keyword evidence="3" id="KW-0325">Glycoprotein</keyword>
<dbReference type="InterPro" id="IPR013519">
    <property type="entry name" value="Int_alpha_beta-p"/>
</dbReference>
<evidence type="ECO:0000256" key="6">
    <source>
        <dbReference type="SAM" id="SignalP"/>
    </source>
</evidence>